<dbReference type="RefSeq" id="WP_085010232.1">
    <property type="nucleotide sequence ID" value="NZ_NAAD01000008.1"/>
</dbReference>
<dbReference type="Pfam" id="PF05099">
    <property type="entry name" value="TerB"/>
    <property type="match status" value="1"/>
</dbReference>
<reference evidence="2 3" key="1">
    <citation type="submission" date="2017-03" db="EMBL/GenBank/DDBJ databases">
        <title>Genome sequence of Geothermobacter sp. EPR-M, Deep-Sea Iron Reducer.</title>
        <authorList>
            <person name="Tully B."/>
            <person name="Savalia P."/>
            <person name="Abuyen K."/>
            <person name="Baughan C."/>
            <person name="Romero E."/>
            <person name="Ronkowski C."/>
            <person name="Torres B."/>
            <person name="Tremblay J."/>
            <person name="Trujillo A."/>
            <person name="Tyler M."/>
            <person name="Perez-Rodriguez I."/>
            <person name="Amend J."/>
        </authorList>
    </citation>
    <scope>NUCLEOTIDE SEQUENCE [LARGE SCALE GENOMIC DNA]</scope>
    <source>
        <strain evidence="2 3">EPR-M</strain>
    </source>
</reference>
<proteinExistence type="predicted"/>
<name>A0A1X0Y5T1_9BACT</name>
<keyword evidence="3" id="KW-1185">Reference proteome</keyword>
<dbReference type="InterPro" id="IPR007791">
    <property type="entry name" value="DjlA_N"/>
</dbReference>
<comment type="caution">
    <text evidence="2">The sequence shown here is derived from an EMBL/GenBank/DDBJ whole genome shotgun (WGS) entry which is preliminary data.</text>
</comment>
<evidence type="ECO:0000313" key="2">
    <source>
        <dbReference type="EMBL" id="ORJ60477.1"/>
    </source>
</evidence>
<dbReference type="EMBL" id="NAAD01000008">
    <property type="protein sequence ID" value="ORJ60477.1"/>
    <property type="molecule type" value="Genomic_DNA"/>
</dbReference>
<accession>A0A1X0Y5T1</accession>
<gene>
    <name evidence="2" type="ORF">B5V00_07900</name>
</gene>
<feature type="domain" description="Co-chaperone DjlA N-terminal" evidence="1">
    <location>
        <begin position="25"/>
        <end position="141"/>
    </location>
</feature>
<dbReference type="AlphaFoldDB" id="A0A1X0Y5T1"/>
<evidence type="ECO:0000313" key="3">
    <source>
        <dbReference type="Proteomes" id="UP000193136"/>
    </source>
</evidence>
<dbReference type="OrthoDB" id="5402150at2"/>
<protein>
    <recommendedName>
        <fullName evidence="1">Co-chaperone DjlA N-terminal domain-containing protein</fullName>
    </recommendedName>
</protein>
<dbReference type="Proteomes" id="UP000193136">
    <property type="component" value="Unassembled WGS sequence"/>
</dbReference>
<sequence>MFHKLLSLLSAGAGTAAAEHRDRIQVAVAVLLLEMAHADRNFQPLEVHLVEQLLQDRFGLSVEAADELIAAAEEVRAESFDLQQFTSLINRHFSIEEKLKVMEGLWRLVYADGELDKYEDALARQLAGLLRLSPRQAIDLKIKVLDEIAPDRHSS</sequence>
<dbReference type="SUPFAM" id="SSF158682">
    <property type="entry name" value="TerB-like"/>
    <property type="match status" value="1"/>
</dbReference>
<dbReference type="Gene3D" id="1.10.3680.10">
    <property type="entry name" value="TerB-like"/>
    <property type="match status" value="1"/>
</dbReference>
<dbReference type="InterPro" id="IPR029024">
    <property type="entry name" value="TerB-like"/>
</dbReference>
<dbReference type="STRING" id="1969733.B5V00_07900"/>
<organism evidence="2 3">
    <name type="scientific">Geothermobacter hydrogeniphilus</name>
    <dbReference type="NCBI Taxonomy" id="1969733"/>
    <lineage>
        <taxon>Bacteria</taxon>
        <taxon>Pseudomonadati</taxon>
        <taxon>Thermodesulfobacteriota</taxon>
        <taxon>Desulfuromonadia</taxon>
        <taxon>Desulfuromonadales</taxon>
        <taxon>Geothermobacteraceae</taxon>
        <taxon>Geothermobacter</taxon>
    </lineage>
</organism>
<dbReference type="CDD" id="cd07313">
    <property type="entry name" value="terB_like_2"/>
    <property type="match status" value="1"/>
</dbReference>
<evidence type="ECO:0000259" key="1">
    <source>
        <dbReference type="Pfam" id="PF05099"/>
    </source>
</evidence>